<accession>A0A3B0ZP41</accession>
<name>A0A3B0ZP41_9ZZZZ</name>
<dbReference type="EMBL" id="UOFU01000070">
    <property type="protein sequence ID" value="VAW95335.1"/>
    <property type="molecule type" value="Genomic_DNA"/>
</dbReference>
<protein>
    <submittedName>
        <fullName evidence="1">Alpha-ribazole-5'-phosphate phosphatase</fullName>
        <ecNumber evidence="1">3.1.3.73</ecNumber>
    </submittedName>
</protein>
<sequence length="209" mass="22877">MSDTLIDLLRHGIPEGGRAYRGHNIDDPLSEKGWAQMWAAVGGEAAESVPWTHIVSSPLIRCRDFAEALGTRHGLPVTVDARFREVGFGCWEGRTPEQIQHDNPDEYAAFFHDPVHSRPPGAEPLTDFVARVASAFDDCLQAYAGKQVLVVAHAGVVRALMAHVLQADLACAYRVVVNNACFTRCRLGERGLLLEFHNCPVLSGGLRLP</sequence>
<dbReference type="InterPro" id="IPR013078">
    <property type="entry name" value="His_Pase_superF_clade-1"/>
</dbReference>
<dbReference type="InterPro" id="IPR050275">
    <property type="entry name" value="PGM_Phosphatase"/>
</dbReference>
<dbReference type="CDD" id="cd07067">
    <property type="entry name" value="HP_PGM_like"/>
    <property type="match status" value="1"/>
</dbReference>
<dbReference type="GO" id="GO:0005737">
    <property type="term" value="C:cytoplasm"/>
    <property type="evidence" value="ECO:0007669"/>
    <property type="project" value="TreeGrafter"/>
</dbReference>
<dbReference type="PANTHER" id="PTHR48100:SF1">
    <property type="entry name" value="HISTIDINE PHOSPHATASE FAMILY PROTEIN-RELATED"/>
    <property type="match status" value="1"/>
</dbReference>
<keyword evidence="1" id="KW-0378">Hydrolase</keyword>
<organism evidence="1">
    <name type="scientific">hydrothermal vent metagenome</name>
    <dbReference type="NCBI Taxonomy" id="652676"/>
    <lineage>
        <taxon>unclassified sequences</taxon>
        <taxon>metagenomes</taxon>
        <taxon>ecological metagenomes</taxon>
    </lineage>
</organism>
<evidence type="ECO:0000313" key="1">
    <source>
        <dbReference type="EMBL" id="VAW95335.1"/>
    </source>
</evidence>
<dbReference type="SUPFAM" id="SSF53254">
    <property type="entry name" value="Phosphoglycerate mutase-like"/>
    <property type="match status" value="1"/>
</dbReference>
<dbReference type="AlphaFoldDB" id="A0A3B0ZP41"/>
<dbReference type="EC" id="3.1.3.73" evidence="1"/>
<dbReference type="InterPro" id="IPR029033">
    <property type="entry name" value="His_PPase_superfam"/>
</dbReference>
<gene>
    <name evidence="1" type="ORF">MNBD_GAMMA20-2258</name>
</gene>
<dbReference type="GO" id="GO:0043755">
    <property type="term" value="F:alpha-ribazole phosphatase activity"/>
    <property type="evidence" value="ECO:0007669"/>
    <property type="project" value="UniProtKB-EC"/>
</dbReference>
<dbReference type="Gene3D" id="3.40.50.1240">
    <property type="entry name" value="Phosphoglycerate mutase-like"/>
    <property type="match status" value="1"/>
</dbReference>
<dbReference type="Pfam" id="PF00300">
    <property type="entry name" value="His_Phos_1"/>
    <property type="match status" value="1"/>
</dbReference>
<proteinExistence type="predicted"/>
<reference evidence="1" key="1">
    <citation type="submission" date="2018-06" db="EMBL/GenBank/DDBJ databases">
        <authorList>
            <person name="Zhirakovskaya E."/>
        </authorList>
    </citation>
    <scope>NUCLEOTIDE SEQUENCE</scope>
</reference>
<dbReference type="SMART" id="SM00855">
    <property type="entry name" value="PGAM"/>
    <property type="match status" value="1"/>
</dbReference>
<dbReference type="PANTHER" id="PTHR48100">
    <property type="entry name" value="BROAD-SPECIFICITY PHOSPHATASE YOR283W-RELATED"/>
    <property type="match status" value="1"/>
</dbReference>